<evidence type="ECO:0008006" key="4">
    <source>
        <dbReference type="Google" id="ProtNLM"/>
    </source>
</evidence>
<evidence type="ECO:0000313" key="3">
    <source>
        <dbReference type="Proteomes" id="UP000635245"/>
    </source>
</evidence>
<proteinExistence type="predicted"/>
<comment type="caution">
    <text evidence="2">The sequence shown here is derived from an EMBL/GenBank/DDBJ whole genome shotgun (WGS) entry which is preliminary data.</text>
</comment>
<reference evidence="2" key="1">
    <citation type="submission" date="2020-12" db="EMBL/GenBank/DDBJ databases">
        <title>Prauserella sp. ASG 168, a novel actinomycete isolated from cave rock.</title>
        <authorList>
            <person name="Suriyachadkun C."/>
        </authorList>
    </citation>
    <scope>NUCLEOTIDE SEQUENCE</scope>
    <source>
        <strain evidence="2">ASG 168</strain>
    </source>
</reference>
<dbReference type="Pfam" id="PF14430">
    <property type="entry name" value="Imm1"/>
    <property type="match status" value="1"/>
</dbReference>
<organism evidence="2 3">
    <name type="scientific">Prauserella cavernicola</name>
    <dbReference type="NCBI Taxonomy" id="2800127"/>
    <lineage>
        <taxon>Bacteria</taxon>
        <taxon>Bacillati</taxon>
        <taxon>Actinomycetota</taxon>
        <taxon>Actinomycetes</taxon>
        <taxon>Pseudonocardiales</taxon>
        <taxon>Pseudonocardiaceae</taxon>
        <taxon>Prauserella</taxon>
    </lineage>
</organism>
<evidence type="ECO:0000256" key="1">
    <source>
        <dbReference type="SAM" id="MobiDB-lite"/>
    </source>
</evidence>
<protein>
    <recommendedName>
        <fullName evidence="4">Immunity protein Imm1</fullName>
    </recommendedName>
</protein>
<dbReference type="EMBL" id="JAENJH010000003">
    <property type="protein sequence ID" value="MBK1785745.1"/>
    <property type="molecule type" value="Genomic_DNA"/>
</dbReference>
<feature type="region of interest" description="Disordered" evidence="1">
    <location>
        <begin position="1"/>
        <end position="70"/>
    </location>
</feature>
<name>A0A934QSY1_9PSEU</name>
<keyword evidence="3" id="KW-1185">Reference proteome</keyword>
<feature type="compositionally biased region" description="Basic residues" evidence="1">
    <location>
        <begin position="12"/>
        <end position="23"/>
    </location>
</feature>
<sequence>MRPPSAVNPGRRYARHSPTRRATLRSGGERGVSRGVGRGGPPNAGPARPGSDRRDRGGWPGCRGGRNVPVNSAADVDELIALLGRADVGSATIQGGEEDAVLDVQVHDGLGYLLYAGDDLFGYSVGAPDSPALVEVSEVGFPAGSGMDLEQFRDVLVEFAESRGRLPTAVSWRSADEFSG</sequence>
<dbReference type="InterPro" id="IPR025680">
    <property type="entry name" value="DddI"/>
</dbReference>
<accession>A0A934QSY1</accession>
<dbReference type="AlphaFoldDB" id="A0A934QSY1"/>
<evidence type="ECO:0000313" key="2">
    <source>
        <dbReference type="EMBL" id="MBK1785745.1"/>
    </source>
</evidence>
<dbReference type="Proteomes" id="UP000635245">
    <property type="component" value="Unassembled WGS sequence"/>
</dbReference>
<gene>
    <name evidence="2" type="ORF">JHE00_15545</name>
</gene>
<dbReference type="RefSeq" id="WP_200318767.1">
    <property type="nucleotide sequence ID" value="NZ_JAENJH010000003.1"/>
</dbReference>